<keyword evidence="4" id="KW-0720">Serine protease</keyword>
<sequence length="120" mass="14214">MDYRKVHCAYATEWQEMEYYIGCVYNELQEPPSSYFMLFGLTQRASLLGGKKKEEIETFINEGVYHIEKLNEDGWITYIKYDDEVPLRLCAMAILIREQMEWPSVPHFHGFKQTGNVKAY</sequence>
<evidence type="ECO:0000256" key="2">
    <source>
        <dbReference type="ARBA" id="ARBA00022670"/>
    </source>
</evidence>
<evidence type="ECO:0000256" key="4">
    <source>
        <dbReference type="ARBA" id="ARBA00022825"/>
    </source>
</evidence>
<evidence type="ECO:0000313" key="5">
    <source>
        <dbReference type="EMBL" id="PWA38123.1"/>
    </source>
</evidence>
<comment type="caution">
    <text evidence="5">The sequence shown here is derived from an EMBL/GenBank/DDBJ whole genome shotgun (WGS) entry which is preliminary data.</text>
</comment>
<proteinExistence type="inferred from homology"/>
<dbReference type="Proteomes" id="UP000245207">
    <property type="component" value="Unassembled WGS sequence"/>
</dbReference>
<dbReference type="STRING" id="35608.A0A2U1KN91"/>
<reference evidence="5 6" key="1">
    <citation type="journal article" date="2018" name="Mol. Plant">
        <title>The genome of Artemisia annua provides insight into the evolution of Asteraceae family and artemisinin biosynthesis.</title>
        <authorList>
            <person name="Shen Q."/>
            <person name="Zhang L."/>
            <person name="Liao Z."/>
            <person name="Wang S."/>
            <person name="Yan T."/>
            <person name="Shi P."/>
            <person name="Liu M."/>
            <person name="Fu X."/>
            <person name="Pan Q."/>
            <person name="Wang Y."/>
            <person name="Lv Z."/>
            <person name="Lu X."/>
            <person name="Zhang F."/>
            <person name="Jiang W."/>
            <person name="Ma Y."/>
            <person name="Chen M."/>
            <person name="Hao X."/>
            <person name="Li L."/>
            <person name="Tang Y."/>
            <person name="Lv G."/>
            <person name="Zhou Y."/>
            <person name="Sun X."/>
            <person name="Brodelius P.E."/>
            <person name="Rose J.K.C."/>
            <person name="Tang K."/>
        </authorList>
    </citation>
    <scope>NUCLEOTIDE SEQUENCE [LARGE SCALE GENOMIC DNA]</scope>
    <source>
        <strain evidence="6">cv. Huhao1</strain>
        <tissue evidence="5">Leaf</tissue>
    </source>
</reference>
<organism evidence="5 6">
    <name type="scientific">Artemisia annua</name>
    <name type="common">Sweet wormwood</name>
    <dbReference type="NCBI Taxonomy" id="35608"/>
    <lineage>
        <taxon>Eukaryota</taxon>
        <taxon>Viridiplantae</taxon>
        <taxon>Streptophyta</taxon>
        <taxon>Embryophyta</taxon>
        <taxon>Tracheophyta</taxon>
        <taxon>Spermatophyta</taxon>
        <taxon>Magnoliopsida</taxon>
        <taxon>eudicotyledons</taxon>
        <taxon>Gunneridae</taxon>
        <taxon>Pentapetalae</taxon>
        <taxon>asterids</taxon>
        <taxon>campanulids</taxon>
        <taxon>Asterales</taxon>
        <taxon>Asteraceae</taxon>
        <taxon>Asteroideae</taxon>
        <taxon>Anthemideae</taxon>
        <taxon>Artemisiinae</taxon>
        <taxon>Artemisia</taxon>
    </lineage>
</organism>
<keyword evidence="2" id="KW-0645">Protease</keyword>
<dbReference type="OrthoDB" id="1742453at2759"/>
<dbReference type="GO" id="GO:0008236">
    <property type="term" value="F:serine-type peptidase activity"/>
    <property type="evidence" value="ECO:0007669"/>
    <property type="project" value="UniProtKB-KW"/>
</dbReference>
<keyword evidence="3" id="KW-0378">Hydrolase</keyword>
<name>A0A2U1KN91_ARTAN</name>
<gene>
    <name evidence="5" type="ORF">CTI12_AA584130</name>
</gene>
<evidence type="ECO:0000313" key="6">
    <source>
        <dbReference type="Proteomes" id="UP000245207"/>
    </source>
</evidence>
<dbReference type="PANTHER" id="PTHR33209">
    <property type="entry name" value="PROTEASE 4"/>
    <property type="match status" value="1"/>
</dbReference>
<dbReference type="AlphaFoldDB" id="A0A2U1KN91"/>
<dbReference type="PANTHER" id="PTHR33209:SF1">
    <property type="entry name" value="PEPTIDASE S49 DOMAIN-CONTAINING PROTEIN"/>
    <property type="match status" value="1"/>
</dbReference>
<dbReference type="GO" id="GO:0006508">
    <property type="term" value="P:proteolysis"/>
    <property type="evidence" value="ECO:0007669"/>
    <property type="project" value="UniProtKB-KW"/>
</dbReference>
<accession>A0A2U1KN91</accession>
<evidence type="ECO:0000256" key="1">
    <source>
        <dbReference type="ARBA" id="ARBA00008683"/>
    </source>
</evidence>
<dbReference type="EMBL" id="PKPP01015971">
    <property type="protein sequence ID" value="PWA38123.1"/>
    <property type="molecule type" value="Genomic_DNA"/>
</dbReference>
<comment type="similarity">
    <text evidence="1">Belongs to the peptidase S49 family.</text>
</comment>
<keyword evidence="6" id="KW-1185">Reference proteome</keyword>
<evidence type="ECO:0000256" key="3">
    <source>
        <dbReference type="ARBA" id="ARBA00022801"/>
    </source>
</evidence>
<protein>
    <submittedName>
        <fullName evidence="5">Peptidase S49, ClpP/crotonase-like domain protein</fullName>
    </submittedName>
</protein>